<dbReference type="Proteomes" id="UP000326757">
    <property type="component" value="Unassembled WGS sequence"/>
</dbReference>
<dbReference type="AlphaFoldDB" id="A0A5N6JTP6"/>
<name>A0A5N6JTP6_MONLA</name>
<evidence type="ECO:0000313" key="1">
    <source>
        <dbReference type="EMBL" id="KAB8292452.1"/>
    </source>
</evidence>
<comment type="caution">
    <text evidence="1">The sequence shown here is derived from an EMBL/GenBank/DDBJ whole genome shotgun (WGS) entry which is preliminary data.</text>
</comment>
<dbReference type="PANTHER" id="PTHR11799:SF12">
    <property type="entry name" value="PARAOXONASE-RELATED"/>
    <property type="match status" value="1"/>
</dbReference>
<proteinExistence type="predicted"/>
<dbReference type="InterPro" id="IPR051288">
    <property type="entry name" value="Serum_paraoxonase/arylesterase"/>
</dbReference>
<protein>
    <recommendedName>
        <fullName evidence="3">SMP-30/Gluconolactonase/LRE-like region domain-containing protein</fullName>
    </recommendedName>
</protein>
<dbReference type="OrthoDB" id="5307922at2759"/>
<keyword evidence="2" id="KW-1185">Reference proteome</keyword>
<dbReference type="Gene3D" id="2.120.10.30">
    <property type="entry name" value="TolB, C-terminal domain"/>
    <property type="match status" value="1"/>
</dbReference>
<gene>
    <name evidence="1" type="ORF">EYC80_008171</name>
</gene>
<reference evidence="1 2" key="1">
    <citation type="submission" date="2019-06" db="EMBL/GenBank/DDBJ databases">
        <title>Genome Sequence of the Brown Rot Fungal Pathogen Monilinia laxa.</title>
        <authorList>
            <person name="De Miccolis Angelini R.M."/>
            <person name="Landi L."/>
            <person name="Abate D."/>
            <person name="Pollastro S."/>
            <person name="Romanazzi G."/>
            <person name="Faretra F."/>
        </authorList>
    </citation>
    <scope>NUCLEOTIDE SEQUENCE [LARGE SCALE GENOMIC DNA]</scope>
    <source>
        <strain evidence="1 2">Mlax316</strain>
    </source>
</reference>
<dbReference type="SUPFAM" id="SSF63829">
    <property type="entry name" value="Calcium-dependent phosphotriesterase"/>
    <property type="match status" value="1"/>
</dbReference>
<sequence>MMNIFLRWTVYLRAEVTVEQDHSVVTIRGFRPVSERECEKIDDLGLAGCADMWLHQESGMLYMACSDTRGRAEWFPSRNHLNASGRSLSDRIAVLDTRGPGPIKNRLTWLQTQNFEGNANDGTLNLHGFDIRVDSKNKKNLHIILINDRPFEDTGRAGPFNRTQTESNSTIEYFVTTLGSKIMSHKQTFTNTNIETPSHVTWVDESLFMFTNAHSSKSGSRGYSNLVLGGGSIGYCTPPSTECGITKSPSNLRVPNGIALGHDNLLYVPSSTSGQIQVFSLEARQRLKKVDTIQVPYPINDISVDKNGDIYAATVPVLHKAIKGSRKAETKIPSAVFRIMKLGEMGEGEGWGWNVVKLMEDDGSTLPVTTVAVHDTQTGKMFLGGALDPFISVCEKIEGGSFSAQLNFLNF</sequence>
<accession>A0A5N6JTP6</accession>
<evidence type="ECO:0008006" key="3">
    <source>
        <dbReference type="Google" id="ProtNLM"/>
    </source>
</evidence>
<dbReference type="InterPro" id="IPR011042">
    <property type="entry name" value="6-blade_b-propeller_TolB-like"/>
</dbReference>
<organism evidence="1 2">
    <name type="scientific">Monilinia laxa</name>
    <name type="common">Brown rot fungus</name>
    <name type="synonym">Sclerotinia laxa</name>
    <dbReference type="NCBI Taxonomy" id="61186"/>
    <lineage>
        <taxon>Eukaryota</taxon>
        <taxon>Fungi</taxon>
        <taxon>Dikarya</taxon>
        <taxon>Ascomycota</taxon>
        <taxon>Pezizomycotina</taxon>
        <taxon>Leotiomycetes</taxon>
        <taxon>Helotiales</taxon>
        <taxon>Sclerotiniaceae</taxon>
        <taxon>Monilinia</taxon>
    </lineage>
</organism>
<dbReference type="PANTHER" id="PTHR11799">
    <property type="entry name" value="PARAOXONASE"/>
    <property type="match status" value="1"/>
</dbReference>
<evidence type="ECO:0000313" key="2">
    <source>
        <dbReference type="Proteomes" id="UP000326757"/>
    </source>
</evidence>
<dbReference type="EMBL" id="VIGI01000013">
    <property type="protein sequence ID" value="KAB8292452.1"/>
    <property type="molecule type" value="Genomic_DNA"/>
</dbReference>